<evidence type="ECO:0000313" key="8">
    <source>
        <dbReference type="Proteomes" id="UP001597469"/>
    </source>
</evidence>
<keyword evidence="1 7" id="KW-0436">Ligase</keyword>
<evidence type="ECO:0000256" key="5">
    <source>
        <dbReference type="ARBA" id="ARBA00022842"/>
    </source>
</evidence>
<evidence type="ECO:0000313" key="7">
    <source>
        <dbReference type="EMBL" id="MFD2572590.1"/>
    </source>
</evidence>
<evidence type="ECO:0000256" key="3">
    <source>
        <dbReference type="ARBA" id="ARBA00022741"/>
    </source>
</evidence>
<comment type="caution">
    <text evidence="7">The sequence shown here is derived from an EMBL/GenBank/DDBJ whole genome shotgun (WGS) entry which is preliminary data.</text>
</comment>
<evidence type="ECO:0000256" key="4">
    <source>
        <dbReference type="ARBA" id="ARBA00022840"/>
    </source>
</evidence>
<dbReference type="GO" id="GO:0016874">
    <property type="term" value="F:ligase activity"/>
    <property type="evidence" value="ECO:0007669"/>
    <property type="project" value="UniProtKB-KW"/>
</dbReference>
<evidence type="ECO:0000256" key="2">
    <source>
        <dbReference type="ARBA" id="ARBA00022723"/>
    </source>
</evidence>
<feature type="domain" description="Glutathionylspermidine synthase pre-ATP-grasp-like" evidence="6">
    <location>
        <begin position="13"/>
        <end position="394"/>
    </location>
</feature>
<dbReference type="Gene3D" id="3.30.1490.330">
    <property type="match status" value="1"/>
</dbReference>
<proteinExistence type="predicted"/>
<reference evidence="8" key="1">
    <citation type="journal article" date="2019" name="Int. J. Syst. Evol. Microbiol.">
        <title>The Global Catalogue of Microorganisms (GCM) 10K type strain sequencing project: providing services to taxonomists for standard genome sequencing and annotation.</title>
        <authorList>
            <consortium name="The Broad Institute Genomics Platform"/>
            <consortium name="The Broad Institute Genome Sequencing Center for Infectious Disease"/>
            <person name="Wu L."/>
            <person name="Ma J."/>
        </authorList>
    </citation>
    <scope>NUCLEOTIDE SEQUENCE [LARGE SCALE GENOMIC DNA]</scope>
    <source>
        <strain evidence="8">KCTC 42805</strain>
    </source>
</reference>
<dbReference type="EMBL" id="JBHULN010000011">
    <property type="protein sequence ID" value="MFD2572590.1"/>
    <property type="molecule type" value="Genomic_DNA"/>
</dbReference>
<dbReference type="Pfam" id="PF03738">
    <property type="entry name" value="GSP_synth"/>
    <property type="match status" value="1"/>
</dbReference>
<dbReference type="SUPFAM" id="SSF52440">
    <property type="entry name" value="PreATP-grasp domain"/>
    <property type="match status" value="1"/>
</dbReference>
<name>A0ABW5M6K1_9BACT</name>
<keyword evidence="4" id="KW-0067">ATP-binding</keyword>
<keyword evidence="3" id="KW-0547">Nucleotide-binding</keyword>
<protein>
    <submittedName>
        <fullName evidence="7">Glutathionylspermidine synthase family protein</fullName>
        <ecNumber evidence="7">6.3.1.-</ecNumber>
    </submittedName>
</protein>
<organism evidence="7 8">
    <name type="scientific">Spirosoma soli</name>
    <dbReference type="NCBI Taxonomy" id="1770529"/>
    <lineage>
        <taxon>Bacteria</taxon>
        <taxon>Pseudomonadati</taxon>
        <taxon>Bacteroidota</taxon>
        <taxon>Cytophagia</taxon>
        <taxon>Cytophagales</taxon>
        <taxon>Cytophagaceae</taxon>
        <taxon>Spirosoma</taxon>
    </lineage>
</organism>
<dbReference type="InterPro" id="IPR016185">
    <property type="entry name" value="PreATP-grasp_dom_sf"/>
</dbReference>
<dbReference type="RefSeq" id="WP_381525143.1">
    <property type="nucleotide sequence ID" value="NZ_JBHULN010000011.1"/>
</dbReference>
<dbReference type="EC" id="6.3.1.-" evidence="7"/>
<dbReference type="InterPro" id="IPR005494">
    <property type="entry name" value="GSPS_pre-ATP-grasp-like_dom"/>
</dbReference>
<evidence type="ECO:0000256" key="1">
    <source>
        <dbReference type="ARBA" id="ARBA00022598"/>
    </source>
</evidence>
<accession>A0ABW5M6K1</accession>
<keyword evidence="8" id="KW-1185">Reference proteome</keyword>
<keyword evidence="5" id="KW-0460">Magnesium</keyword>
<dbReference type="Proteomes" id="UP001597469">
    <property type="component" value="Unassembled WGS sequence"/>
</dbReference>
<keyword evidence="2" id="KW-0479">Metal-binding</keyword>
<evidence type="ECO:0000259" key="6">
    <source>
        <dbReference type="Pfam" id="PF03738"/>
    </source>
</evidence>
<sequence length="395" mass="43991">MISLKPLTTSPDAQLRNLGWDWMLGQDTLPYLANEVVVLTPDEADAYYEAANELFEMFVAAGQHVIDENRFAELGIPANLIDLIKLSWDDDRHIHLYGRFDLAGGVGGGIGSDSGIKLIEFNADTATCLPETAVVQYAHLRANGLDESQQFNAVFETLVGQFEELLALNPDLQPTLLLSAMRDFPEDDANVALLGEAAREAGFEVEFDFIDSVEFSAEEGIFWQNPKNGQFEKLDFWFKLVPWEAIAEDEPELTKILTEIVQKRLAVILNPAYTLLFQSKYILKILWELYPNHPLLLETGVKPLVGKPCVEKVLFGREGANVRILNADGSERQAVDGEYGEYPKIYQEYVDFPQDSAGNIYQAGVFYAGDACGLGFRRGGRILDNTAGFVGHIIQ</sequence>
<gene>
    <name evidence="7" type="ORF">ACFSUS_18265</name>
</gene>
<dbReference type="SUPFAM" id="SSF56059">
    <property type="entry name" value="Glutathione synthetase ATP-binding domain-like"/>
    <property type="match status" value="1"/>
</dbReference>